<dbReference type="PANTHER" id="PTHR11092:SF0">
    <property type="entry name" value="EPIMERASE FAMILY PROTEIN SDR39U1"/>
    <property type="match status" value="1"/>
</dbReference>
<feature type="domain" description="NAD-dependent epimerase/dehydratase" evidence="3">
    <location>
        <begin position="99"/>
        <end position="318"/>
    </location>
</feature>
<dbReference type="InterPro" id="IPR001509">
    <property type="entry name" value="Epimerase_deHydtase"/>
</dbReference>
<evidence type="ECO:0000256" key="1">
    <source>
        <dbReference type="ARBA" id="ARBA00009353"/>
    </source>
</evidence>
<dbReference type="Proteomes" id="UP000542720">
    <property type="component" value="Unassembled WGS sequence"/>
</dbReference>
<keyword evidence="6" id="KW-1185">Reference proteome</keyword>
<sequence length="396" mass="43455">MVRLFGPTVASWGLLFSVLVYLYREQGHRVIKPTLFAALLLWCVLDSGISASFGIYAHAYLNAAAALSIAIPLLFLKPIRTTAIAPEALRYSSSKQLRILLTGGTGFIGHPLSIALSQAGHEVLILTRGKIPASSQLAGRISYLSDLDQIASHERIDCIINLAGEPLAHGRWTPQRKATFLSSRLQVTDALLRLVERLQQKPEVLLNASAVGFYGHQHDQRLNEQAAPVDCFSHQLCQQWEHAALNFETQGVRVCLLRIGIVLGRNGGPLQELRSSFDLGLATRLGNGRQWMPWIHLQDVLDTCAFLLTRPDLTGAFNVTAPEPVQQATFSHALGKQLACLPISLPVPAKLLRLLVGEMADEILLSGQRVVPRKLLDSGYQFAYPDLSKALKELTA</sequence>
<keyword evidence="2" id="KW-0812">Transmembrane</keyword>
<dbReference type="InterPro" id="IPR010099">
    <property type="entry name" value="SDR39U1"/>
</dbReference>
<keyword evidence="2" id="KW-1133">Transmembrane helix</keyword>
<evidence type="ECO:0000259" key="4">
    <source>
        <dbReference type="Pfam" id="PF08338"/>
    </source>
</evidence>
<feature type="transmembrane region" description="Helical" evidence="2">
    <location>
        <begin position="97"/>
        <end position="116"/>
    </location>
</feature>
<comment type="similarity">
    <text evidence="1">Belongs to the NAD(P)-dependent epimerase/dehydratase family. SDR39U1 subfamily.</text>
</comment>
<proteinExistence type="inferred from homology"/>
<feature type="transmembrane region" description="Helical" evidence="2">
    <location>
        <begin position="59"/>
        <end position="76"/>
    </location>
</feature>
<evidence type="ECO:0000256" key="2">
    <source>
        <dbReference type="SAM" id="Phobius"/>
    </source>
</evidence>
<dbReference type="Pfam" id="PF01370">
    <property type="entry name" value="Epimerase"/>
    <property type="match status" value="1"/>
</dbReference>
<dbReference type="SUPFAM" id="SSF51735">
    <property type="entry name" value="NAD(P)-binding Rossmann-fold domains"/>
    <property type="match status" value="1"/>
</dbReference>
<gene>
    <name evidence="5" type="ORF">H3H51_08775</name>
</gene>
<feature type="domain" description="DUF1731" evidence="4">
    <location>
        <begin position="347"/>
        <end position="394"/>
    </location>
</feature>
<comment type="caution">
    <text evidence="5">The sequence shown here is derived from an EMBL/GenBank/DDBJ whole genome shotgun (WGS) entry which is preliminary data.</text>
</comment>
<evidence type="ECO:0000259" key="3">
    <source>
        <dbReference type="Pfam" id="PF01370"/>
    </source>
</evidence>
<dbReference type="InterPro" id="IPR036291">
    <property type="entry name" value="NAD(P)-bd_dom_sf"/>
</dbReference>
<reference evidence="5 6" key="1">
    <citation type="submission" date="2020-08" db="EMBL/GenBank/DDBJ databases">
        <authorList>
            <person name="Kim C.M."/>
        </authorList>
    </citation>
    <scope>NUCLEOTIDE SEQUENCE [LARGE SCALE GENOMIC DNA]</scope>
    <source>
        <strain evidence="5 6">UL070</strain>
    </source>
</reference>
<dbReference type="EMBL" id="JACJUD010000002">
    <property type="protein sequence ID" value="MBB2495111.1"/>
    <property type="molecule type" value="Genomic_DNA"/>
</dbReference>
<dbReference type="InterPro" id="IPR013549">
    <property type="entry name" value="DUF1731"/>
</dbReference>
<dbReference type="PANTHER" id="PTHR11092">
    <property type="entry name" value="SUGAR NUCLEOTIDE EPIMERASE RELATED"/>
    <property type="match status" value="1"/>
</dbReference>
<keyword evidence="2" id="KW-0472">Membrane</keyword>
<name>A0A7W4LL13_9GAMM</name>
<organism evidence="5 6">
    <name type="scientific">Aquipseudomonas ullengensis</name>
    <dbReference type="NCBI Taxonomy" id="2759166"/>
    <lineage>
        <taxon>Bacteria</taxon>
        <taxon>Pseudomonadati</taxon>
        <taxon>Pseudomonadota</taxon>
        <taxon>Gammaproteobacteria</taxon>
        <taxon>Pseudomonadales</taxon>
        <taxon>Pseudomonadaceae</taxon>
        <taxon>Aquipseudomonas</taxon>
    </lineage>
</organism>
<evidence type="ECO:0000313" key="5">
    <source>
        <dbReference type="EMBL" id="MBB2495111.1"/>
    </source>
</evidence>
<accession>A0A7W4LL13</accession>
<evidence type="ECO:0000313" key="6">
    <source>
        <dbReference type="Proteomes" id="UP000542720"/>
    </source>
</evidence>
<feature type="transmembrane region" description="Helical" evidence="2">
    <location>
        <begin position="6"/>
        <end position="23"/>
    </location>
</feature>
<dbReference type="Pfam" id="PF08338">
    <property type="entry name" value="DUF1731"/>
    <property type="match status" value="1"/>
</dbReference>
<dbReference type="NCBIfam" id="TIGR01777">
    <property type="entry name" value="yfcH"/>
    <property type="match status" value="1"/>
</dbReference>
<dbReference type="Gene3D" id="3.40.50.720">
    <property type="entry name" value="NAD(P)-binding Rossmann-like Domain"/>
    <property type="match status" value="1"/>
</dbReference>
<protein>
    <submittedName>
        <fullName evidence="5">TIGR01777 family protein</fullName>
    </submittedName>
</protein>
<feature type="transmembrane region" description="Helical" evidence="2">
    <location>
        <begin position="35"/>
        <end position="53"/>
    </location>
</feature>
<dbReference type="AlphaFoldDB" id="A0A7W4LL13"/>